<dbReference type="SUPFAM" id="SSF64307">
    <property type="entry name" value="SirA-like"/>
    <property type="match status" value="1"/>
</dbReference>
<dbReference type="RefSeq" id="WP_073021656.1">
    <property type="nucleotide sequence ID" value="NZ_FQXU01000012.1"/>
</dbReference>
<dbReference type="Pfam" id="PF01077">
    <property type="entry name" value="NIR_SIR"/>
    <property type="match status" value="1"/>
</dbReference>
<dbReference type="CDD" id="cd00291">
    <property type="entry name" value="SirA_YedF_YeeD"/>
    <property type="match status" value="1"/>
</dbReference>
<keyword evidence="5" id="KW-0408">Iron</keyword>
<evidence type="ECO:0000256" key="6">
    <source>
        <dbReference type="ARBA" id="ARBA00023014"/>
    </source>
</evidence>
<feature type="domain" description="Nitrite/Sulfite reductase ferredoxin-like" evidence="9">
    <location>
        <begin position="309"/>
        <end position="375"/>
    </location>
</feature>
<dbReference type="SUPFAM" id="SSF56014">
    <property type="entry name" value="Nitrite and sulphite reductase 4Fe-4S domain-like"/>
    <property type="match status" value="2"/>
</dbReference>
<name>A0A1M5ZYX5_9CLOT</name>
<dbReference type="PANTHER" id="PTHR32439:SF9">
    <property type="entry name" value="BLR3264 PROTEIN"/>
    <property type="match status" value="1"/>
</dbReference>
<keyword evidence="2" id="KW-0349">Heme</keyword>
<dbReference type="SUPFAM" id="SSF55124">
    <property type="entry name" value="Nitrite/Sulfite reductase N-terminal domain-like"/>
    <property type="match status" value="2"/>
</dbReference>
<dbReference type="AlphaFoldDB" id="A0A1M5ZYX5"/>
<evidence type="ECO:0000256" key="2">
    <source>
        <dbReference type="ARBA" id="ARBA00022617"/>
    </source>
</evidence>
<dbReference type="GO" id="GO:0046872">
    <property type="term" value="F:metal ion binding"/>
    <property type="evidence" value="ECO:0007669"/>
    <property type="project" value="UniProtKB-KW"/>
</dbReference>
<dbReference type="InterPro" id="IPR005117">
    <property type="entry name" value="NiRdtase/SiRdtase_haem-b_fer"/>
</dbReference>
<dbReference type="InterPro" id="IPR001455">
    <property type="entry name" value="TusA-like"/>
</dbReference>
<dbReference type="Pfam" id="PF01206">
    <property type="entry name" value="TusA"/>
    <property type="match status" value="1"/>
</dbReference>
<dbReference type="GO" id="GO:0016491">
    <property type="term" value="F:oxidoreductase activity"/>
    <property type="evidence" value="ECO:0007669"/>
    <property type="project" value="UniProtKB-KW"/>
</dbReference>
<gene>
    <name evidence="10" type="ORF">SAMN02745941_03542</name>
</gene>
<evidence type="ECO:0000256" key="1">
    <source>
        <dbReference type="ARBA" id="ARBA00022485"/>
    </source>
</evidence>
<keyword evidence="1" id="KW-0004">4Fe-4S</keyword>
<sequence length="767" mass="85609">MINVLEEHFKSVEEFDIKSKQYLNKEIDPLRFKAFRVAMGIYEQREKETYMVRLRIPGGVINLEQFETVSKLADKYSNGKIHLTSREDIQFQNVELTNVHAIMEKLIKVGIITKGTGGNTVRNVALSPLSGVSSDEVFDVTAYVKEVTDYLIKDPSTMNLPRKYKIAFSNSPEDTANATISDLGFIAKLQDGVKGFEVYGGGGFGGNPRVAIKLSDFIETKEALYYVQAMKELFEKEGDRSNKHKARIRYIVHRLGEEKFLELFNNELNRVKVSRDLDLVIEDSAFENTDYDAGYSIEIKDEYKNVIFKQKQDGYYSIYVHPQSGNMNSESINKIINFVKNLGYYAGIRLTSTQGLYVRNLKGNDVEKLAQEIEEFSSRFDLDNSVTCAGASTCQLGLCLSQGLLKGIKEEFKGASDEIKDALPRLFISGCPNSCGQHQKGAIGFSGRAIRSEDGLVPSYSISFGGFVGAGGAKMGEVFGDIPAKKIPKYLLDLAGLKVSSEIKDFEKFLKEKREDIKKLVEDYSSVDSAKENPELYYDLGASKKFSIEGRGAGECSTGVFDVIKLDLANADSSLQKFSVSKSSADLYSGAVSAARALLILKGVDTDKDRQIFKEFSKHFIEEGYVKESIKDLFDELIDYKLGDVSDITSKEDDIKYLATKVKDMYASLNGQLEITLAKETEIEAEKVEDSKPSVQVVDFRGVQCPINFVKVKVELSKIKSGDQRGFYLDDGAPINNVPKSVEKEGHKIVSIDTNYDGYNLLVIEKK</sequence>
<dbReference type="EMBL" id="FQXU01000012">
    <property type="protein sequence ID" value="SHI29440.1"/>
    <property type="molecule type" value="Genomic_DNA"/>
</dbReference>
<dbReference type="Gene3D" id="1.20.120.330">
    <property type="entry name" value="Nucleotidyltransferases domain 2"/>
    <property type="match status" value="1"/>
</dbReference>
<evidence type="ECO:0000313" key="10">
    <source>
        <dbReference type="EMBL" id="SHI29440.1"/>
    </source>
</evidence>
<reference evidence="10 11" key="1">
    <citation type="submission" date="2016-11" db="EMBL/GenBank/DDBJ databases">
        <authorList>
            <person name="Jaros S."/>
            <person name="Januszkiewicz K."/>
            <person name="Wedrychowicz H."/>
        </authorList>
    </citation>
    <scope>NUCLEOTIDE SEQUENCE [LARGE SCALE GENOMIC DNA]</scope>
    <source>
        <strain evidence="10 11">DSM 6191</strain>
    </source>
</reference>
<dbReference type="Gene3D" id="3.30.413.10">
    <property type="entry name" value="Sulfite Reductase Hemoprotein, domain 1"/>
    <property type="match status" value="2"/>
</dbReference>
<evidence type="ECO:0000256" key="3">
    <source>
        <dbReference type="ARBA" id="ARBA00022723"/>
    </source>
</evidence>
<evidence type="ECO:0000259" key="9">
    <source>
        <dbReference type="Pfam" id="PF03460"/>
    </source>
</evidence>
<dbReference type="InterPro" id="IPR006067">
    <property type="entry name" value="NO2/SO3_Rdtase_4Fe4S_dom"/>
</dbReference>
<dbReference type="Proteomes" id="UP000184241">
    <property type="component" value="Unassembled WGS sequence"/>
</dbReference>
<dbReference type="GO" id="GO:0051539">
    <property type="term" value="F:4 iron, 4 sulfur cluster binding"/>
    <property type="evidence" value="ECO:0007669"/>
    <property type="project" value="UniProtKB-KW"/>
</dbReference>
<feature type="domain" description="UPF0033" evidence="8">
    <location>
        <begin position="697"/>
        <end position="765"/>
    </location>
</feature>
<evidence type="ECO:0000256" key="4">
    <source>
        <dbReference type="ARBA" id="ARBA00023002"/>
    </source>
</evidence>
<keyword evidence="6" id="KW-0411">Iron-sulfur</keyword>
<dbReference type="GO" id="GO:0020037">
    <property type="term" value="F:heme binding"/>
    <property type="evidence" value="ECO:0007669"/>
    <property type="project" value="InterPro"/>
</dbReference>
<dbReference type="Gene3D" id="3.30.110.40">
    <property type="entry name" value="TusA-like domain"/>
    <property type="match status" value="1"/>
</dbReference>
<feature type="domain" description="Nitrite/sulphite reductase 4Fe-4S" evidence="7">
    <location>
        <begin position="118"/>
        <end position="270"/>
    </location>
</feature>
<organism evidence="10 11">
    <name type="scientific">Clostridium intestinale DSM 6191</name>
    <dbReference type="NCBI Taxonomy" id="1121320"/>
    <lineage>
        <taxon>Bacteria</taxon>
        <taxon>Bacillati</taxon>
        <taxon>Bacillota</taxon>
        <taxon>Clostridia</taxon>
        <taxon>Eubacteriales</taxon>
        <taxon>Clostridiaceae</taxon>
        <taxon>Clostridium</taxon>
    </lineage>
</organism>
<dbReference type="InterPro" id="IPR036868">
    <property type="entry name" value="TusA-like_sf"/>
</dbReference>
<evidence type="ECO:0000313" key="11">
    <source>
        <dbReference type="Proteomes" id="UP000184241"/>
    </source>
</evidence>
<feature type="domain" description="Nitrite/Sulfite reductase ferredoxin-like" evidence="9">
    <location>
        <begin position="42"/>
        <end position="108"/>
    </location>
</feature>
<dbReference type="Gene3D" id="3.90.480.10">
    <property type="entry name" value="Sulfite Reductase Hemoprotein,Domain 2"/>
    <property type="match status" value="1"/>
</dbReference>
<accession>A0A1M5ZYX5</accession>
<dbReference type="InterPro" id="IPR045854">
    <property type="entry name" value="NO2/SO3_Rdtase_4Fe4S_sf"/>
</dbReference>
<evidence type="ECO:0000259" key="8">
    <source>
        <dbReference type="Pfam" id="PF01206"/>
    </source>
</evidence>
<evidence type="ECO:0000256" key="5">
    <source>
        <dbReference type="ARBA" id="ARBA00023004"/>
    </source>
</evidence>
<dbReference type="Pfam" id="PF03460">
    <property type="entry name" value="NIR_SIR_ferr"/>
    <property type="match status" value="2"/>
</dbReference>
<dbReference type="InterPro" id="IPR036136">
    <property type="entry name" value="Nit/Sulf_reduc_fer-like_dom_sf"/>
</dbReference>
<keyword evidence="3" id="KW-0479">Metal-binding</keyword>
<evidence type="ECO:0000259" key="7">
    <source>
        <dbReference type="Pfam" id="PF01077"/>
    </source>
</evidence>
<protein>
    <submittedName>
        <fullName evidence="10">Sulfite reductase (Ferredoxin)</fullName>
    </submittedName>
</protein>
<dbReference type="PANTHER" id="PTHR32439">
    <property type="entry name" value="FERREDOXIN--NITRITE REDUCTASE, CHLOROPLASTIC"/>
    <property type="match status" value="1"/>
</dbReference>
<keyword evidence="4" id="KW-0560">Oxidoreductase</keyword>
<dbReference type="InterPro" id="IPR051329">
    <property type="entry name" value="NIR_SIR_4Fe-4S"/>
</dbReference>
<proteinExistence type="predicted"/>